<dbReference type="GO" id="GO:0003677">
    <property type="term" value="F:DNA binding"/>
    <property type="evidence" value="ECO:0007669"/>
    <property type="project" value="UniProtKB-KW"/>
</dbReference>
<feature type="domain" description="HTH marR-type" evidence="4">
    <location>
        <begin position="44"/>
        <end position="176"/>
    </location>
</feature>
<dbReference type="InterPro" id="IPR023187">
    <property type="entry name" value="Tscrpt_reg_MarR-type_CS"/>
</dbReference>
<keyword evidence="3" id="KW-0804">Transcription</keyword>
<reference evidence="5 6" key="1">
    <citation type="submission" date="2020-08" db="EMBL/GenBank/DDBJ databases">
        <title>Genomic Encyclopedia of Type Strains, Phase IV (KMG-IV): sequencing the most valuable type-strain genomes for metagenomic binning, comparative biology and taxonomic classification.</title>
        <authorList>
            <person name="Goeker M."/>
        </authorList>
    </citation>
    <scope>NUCLEOTIDE SEQUENCE [LARGE SCALE GENOMIC DNA]</scope>
    <source>
        <strain evidence="5 6">DSM 25966</strain>
    </source>
</reference>
<evidence type="ECO:0000256" key="3">
    <source>
        <dbReference type="ARBA" id="ARBA00023163"/>
    </source>
</evidence>
<keyword evidence="1" id="KW-0805">Transcription regulation</keyword>
<dbReference type="InterPro" id="IPR036388">
    <property type="entry name" value="WH-like_DNA-bd_sf"/>
</dbReference>
<keyword evidence="6" id="KW-1185">Reference proteome</keyword>
<comment type="caution">
    <text evidence="5">The sequence shown here is derived from an EMBL/GenBank/DDBJ whole genome shotgun (WGS) entry which is preliminary data.</text>
</comment>
<dbReference type="AlphaFoldDB" id="A0A840AVE8"/>
<dbReference type="PRINTS" id="PR00598">
    <property type="entry name" value="HTHMARR"/>
</dbReference>
<sequence length="184" mass="20367">MASNEGNVAASEIAGRDVWPDASADLDLMERAKQLYEASAYDLGEHAAHIIRRAHQRATMRFQEVMGEHDLTPTQMAALATIMKHGELSQNQLGRLTAMDPSTISIVIRKLLKHGLVQRYASPEDQRLTIIRLTKAGMDYTAPLLVKSVEVGRRVLAPLKPSERALFMEMLHRVADGEDIAPGD</sequence>
<evidence type="ECO:0000256" key="2">
    <source>
        <dbReference type="ARBA" id="ARBA00023125"/>
    </source>
</evidence>
<evidence type="ECO:0000259" key="4">
    <source>
        <dbReference type="PROSITE" id="PS50995"/>
    </source>
</evidence>
<dbReference type="RefSeq" id="WP_246409866.1">
    <property type="nucleotide sequence ID" value="NZ_JACIDS010000004.1"/>
</dbReference>
<dbReference type="SMART" id="SM00347">
    <property type="entry name" value="HTH_MARR"/>
    <property type="match status" value="1"/>
</dbReference>
<proteinExistence type="predicted"/>
<evidence type="ECO:0000313" key="5">
    <source>
        <dbReference type="EMBL" id="MBB3932306.1"/>
    </source>
</evidence>
<protein>
    <submittedName>
        <fullName evidence="5">DNA-binding MarR family transcriptional regulator</fullName>
    </submittedName>
</protein>
<dbReference type="Gene3D" id="1.10.10.10">
    <property type="entry name" value="Winged helix-like DNA-binding domain superfamily/Winged helix DNA-binding domain"/>
    <property type="match status" value="1"/>
</dbReference>
<dbReference type="EMBL" id="JACIDS010000004">
    <property type="protein sequence ID" value="MBB3932306.1"/>
    <property type="molecule type" value="Genomic_DNA"/>
</dbReference>
<dbReference type="InterPro" id="IPR000835">
    <property type="entry name" value="HTH_MarR-typ"/>
</dbReference>
<dbReference type="PROSITE" id="PS01117">
    <property type="entry name" value="HTH_MARR_1"/>
    <property type="match status" value="1"/>
</dbReference>
<dbReference type="SUPFAM" id="SSF46785">
    <property type="entry name" value="Winged helix' DNA-binding domain"/>
    <property type="match status" value="1"/>
</dbReference>
<organism evidence="5 6">
    <name type="scientific">Kaistia hirudinis</name>
    <dbReference type="NCBI Taxonomy" id="1293440"/>
    <lineage>
        <taxon>Bacteria</taxon>
        <taxon>Pseudomonadati</taxon>
        <taxon>Pseudomonadota</taxon>
        <taxon>Alphaproteobacteria</taxon>
        <taxon>Hyphomicrobiales</taxon>
        <taxon>Kaistiaceae</taxon>
        <taxon>Kaistia</taxon>
    </lineage>
</organism>
<name>A0A840AVE8_9HYPH</name>
<dbReference type="InterPro" id="IPR036390">
    <property type="entry name" value="WH_DNA-bd_sf"/>
</dbReference>
<gene>
    <name evidence="5" type="ORF">GGR25_003364</name>
</gene>
<keyword evidence="2 5" id="KW-0238">DNA-binding</keyword>
<dbReference type="PANTHER" id="PTHR42756:SF1">
    <property type="entry name" value="TRANSCRIPTIONAL REPRESSOR OF EMRAB OPERON"/>
    <property type="match status" value="1"/>
</dbReference>
<dbReference type="PROSITE" id="PS50995">
    <property type="entry name" value="HTH_MARR_2"/>
    <property type="match status" value="1"/>
</dbReference>
<accession>A0A840AVE8</accession>
<dbReference type="PANTHER" id="PTHR42756">
    <property type="entry name" value="TRANSCRIPTIONAL REGULATOR, MARR"/>
    <property type="match status" value="1"/>
</dbReference>
<dbReference type="Proteomes" id="UP000553963">
    <property type="component" value="Unassembled WGS sequence"/>
</dbReference>
<evidence type="ECO:0000256" key="1">
    <source>
        <dbReference type="ARBA" id="ARBA00023015"/>
    </source>
</evidence>
<evidence type="ECO:0000313" key="6">
    <source>
        <dbReference type="Proteomes" id="UP000553963"/>
    </source>
</evidence>
<dbReference type="Pfam" id="PF01047">
    <property type="entry name" value="MarR"/>
    <property type="match status" value="1"/>
</dbReference>
<dbReference type="GO" id="GO:0003700">
    <property type="term" value="F:DNA-binding transcription factor activity"/>
    <property type="evidence" value="ECO:0007669"/>
    <property type="project" value="InterPro"/>
</dbReference>